<dbReference type="Proteomes" id="UP000465240">
    <property type="component" value="Unassembled WGS sequence"/>
</dbReference>
<accession>A0ABQ1C3Z8</accession>
<gene>
    <name evidence="2" type="ORF">MPRG_22600</name>
</gene>
<dbReference type="EMBL" id="BLKX01000001">
    <property type="protein sequence ID" value="GFG78984.1"/>
    <property type="molecule type" value="Genomic_DNA"/>
</dbReference>
<evidence type="ECO:0000313" key="2">
    <source>
        <dbReference type="EMBL" id="GFG78984.1"/>
    </source>
</evidence>
<evidence type="ECO:0000256" key="1">
    <source>
        <dbReference type="SAM" id="MobiDB-lite"/>
    </source>
</evidence>
<proteinExistence type="predicted"/>
<protein>
    <submittedName>
        <fullName evidence="2">Uncharacterized protein</fullName>
    </submittedName>
</protein>
<organism evidence="2 3">
    <name type="scientific">Mycobacterium paragordonae</name>
    <dbReference type="NCBI Taxonomy" id="1389713"/>
    <lineage>
        <taxon>Bacteria</taxon>
        <taxon>Bacillati</taxon>
        <taxon>Actinomycetota</taxon>
        <taxon>Actinomycetes</taxon>
        <taxon>Mycobacteriales</taxon>
        <taxon>Mycobacteriaceae</taxon>
        <taxon>Mycobacterium</taxon>
    </lineage>
</organism>
<feature type="region of interest" description="Disordered" evidence="1">
    <location>
        <begin position="1"/>
        <end position="32"/>
    </location>
</feature>
<evidence type="ECO:0000313" key="3">
    <source>
        <dbReference type="Proteomes" id="UP000465240"/>
    </source>
</evidence>
<sequence length="120" mass="13081">MIAAQPPQSALKRAAEHVRRALPPDGSPWPSRRVQDAAAALTPPIPARTVQRAAKVVGVIVTQESTPDGRITLWALPEPVPARRPPEVASTDPARPAVRRGTLGERAKTVLHQYRREIVR</sequence>
<dbReference type="RefSeq" id="WP_162951461.1">
    <property type="nucleotide sequence ID" value="NZ_CP025546.1"/>
</dbReference>
<name>A0ABQ1C3Z8_9MYCO</name>
<comment type="caution">
    <text evidence="2">The sequence shown here is derived from an EMBL/GenBank/DDBJ whole genome shotgun (WGS) entry which is preliminary data.</text>
</comment>
<keyword evidence="3" id="KW-1185">Reference proteome</keyword>
<reference evidence="2 3" key="1">
    <citation type="journal article" date="2019" name="Emerg. Microbes Infect.">
        <title>Comprehensive subspecies identification of 175 nontuberculous mycobacteria species based on 7547 genomic profiles.</title>
        <authorList>
            <person name="Matsumoto Y."/>
            <person name="Kinjo T."/>
            <person name="Motooka D."/>
            <person name="Nabeya D."/>
            <person name="Jung N."/>
            <person name="Uechi K."/>
            <person name="Horii T."/>
            <person name="Iida T."/>
            <person name="Fujita J."/>
            <person name="Nakamura S."/>
        </authorList>
    </citation>
    <scope>NUCLEOTIDE SEQUENCE [LARGE SCALE GENOMIC DNA]</scope>
    <source>
        <strain evidence="2 3">JCM 18565</strain>
    </source>
</reference>